<proteinExistence type="predicted"/>
<dbReference type="EMBL" id="BMHE01000009">
    <property type="protein sequence ID" value="GFZ77818.1"/>
    <property type="molecule type" value="Genomic_DNA"/>
</dbReference>
<feature type="transmembrane region" description="Helical" evidence="1">
    <location>
        <begin position="12"/>
        <end position="35"/>
    </location>
</feature>
<organism evidence="2 3">
    <name type="scientific">Paenibacillus marchantiophytorum</name>
    <dbReference type="NCBI Taxonomy" id="1619310"/>
    <lineage>
        <taxon>Bacteria</taxon>
        <taxon>Bacillati</taxon>
        <taxon>Bacillota</taxon>
        <taxon>Bacilli</taxon>
        <taxon>Bacillales</taxon>
        <taxon>Paenibacillaceae</taxon>
        <taxon>Paenibacillus</taxon>
    </lineage>
</organism>
<gene>
    <name evidence="2" type="ORF">GCM10008018_24320</name>
</gene>
<comment type="caution">
    <text evidence="2">The sequence shown here is derived from an EMBL/GenBank/DDBJ whole genome shotgun (WGS) entry which is preliminary data.</text>
</comment>
<keyword evidence="1" id="KW-0472">Membrane</keyword>
<keyword evidence="3" id="KW-1185">Reference proteome</keyword>
<protein>
    <recommendedName>
        <fullName evidence="4">Flagellin Flp1-like domain-containing protein</fullName>
    </recommendedName>
</protein>
<evidence type="ECO:0000256" key="1">
    <source>
        <dbReference type="SAM" id="Phobius"/>
    </source>
</evidence>
<evidence type="ECO:0008006" key="4">
    <source>
        <dbReference type="Google" id="ProtNLM"/>
    </source>
</evidence>
<dbReference type="Proteomes" id="UP000615455">
    <property type="component" value="Unassembled WGS sequence"/>
</dbReference>
<keyword evidence="1" id="KW-1133">Transmembrane helix</keyword>
<evidence type="ECO:0000313" key="2">
    <source>
        <dbReference type="EMBL" id="GFZ77818.1"/>
    </source>
</evidence>
<sequence>MTPTIEFIETGLKLFVFIIAISLFFKLVGFLVKYISDFFQGFSRIIIKIFGSIRSNR</sequence>
<keyword evidence="1" id="KW-0812">Transmembrane</keyword>
<reference evidence="3" key="1">
    <citation type="journal article" date="2019" name="Int. J. Syst. Evol. Microbiol.">
        <title>The Global Catalogue of Microorganisms (GCM) 10K type strain sequencing project: providing services to taxonomists for standard genome sequencing and annotation.</title>
        <authorList>
            <consortium name="The Broad Institute Genomics Platform"/>
            <consortium name="The Broad Institute Genome Sequencing Center for Infectious Disease"/>
            <person name="Wu L."/>
            <person name="Ma J."/>
        </authorList>
    </citation>
    <scope>NUCLEOTIDE SEQUENCE [LARGE SCALE GENOMIC DNA]</scope>
    <source>
        <strain evidence="3">CGMCC 1.15043</strain>
    </source>
</reference>
<evidence type="ECO:0000313" key="3">
    <source>
        <dbReference type="Proteomes" id="UP000615455"/>
    </source>
</evidence>
<name>A0ABQ1ELW7_9BACL</name>
<accession>A0ABQ1ELW7</accession>